<evidence type="ECO:0000313" key="1">
    <source>
        <dbReference type="EMBL" id="EGH22126.1"/>
    </source>
</evidence>
<proteinExistence type="predicted"/>
<dbReference type="EMBL" id="AEAG01000455">
    <property type="protein sequence ID" value="EGH22126.1"/>
    <property type="molecule type" value="Genomic_DNA"/>
</dbReference>
<accession>A0A656G7V1</accession>
<evidence type="ECO:0000313" key="2">
    <source>
        <dbReference type="Proteomes" id="UP000003465"/>
    </source>
</evidence>
<dbReference type="Proteomes" id="UP000003465">
    <property type="component" value="Unassembled WGS sequence"/>
</dbReference>
<name>A0A656G7V1_PSEA0</name>
<sequence length="87" mass="9844">ASFTTKMIREIRKAMVKSARCFAVHGAETISRSLTQLIQMSGYVSARDLKGCTIRSYHLIRFTLLSHQAKQAKILQSMCPMLCERHG</sequence>
<gene>
    <name evidence="1" type="ORF">PSYMO_11685</name>
</gene>
<organism evidence="1 2">
    <name type="scientific">Pseudomonas amygdali pv. mori str. 301020</name>
    <dbReference type="NCBI Taxonomy" id="629261"/>
    <lineage>
        <taxon>Bacteria</taxon>
        <taxon>Pseudomonadati</taxon>
        <taxon>Pseudomonadota</taxon>
        <taxon>Gammaproteobacteria</taxon>
        <taxon>Pseudomonadales</taxon>
        <taxon>Pseudomonadaceae</taxon>
        <taxon>Pseudomonas</taxon>
        <taxon>Pseudomonas amygdali</taxon>
    </lineage>
</organism>
<comment type="caution">
    <text evidence="1">The sequence shown here is derived from an EMBL/GenBank/DDBJ whole genome shotgun (WGS) entry which is preliminary data.</text>
</comment>
<dbReference type="AlphaFoldDB" id="A0A656G7V1"/>
<protein>
    <submittedName>
        <fullName evidence="1">Uncharacterized protein</fullName>
    </submittedName>
</protein>
<feature type="non-terminal residue" evidence="1">
    <location>
        <position position="1"/>
    </location>
</feature>
<reference evidence="1 2" key="1">
    <citation type="journal article" date="2011" name="PLoS Pathog.">
        <title>Dynamic evolution of pathogenicity revealed by sequencing and comparative genomics of 19 Pseudomonas syringae isolates.</title>
        <authorList>
            <person name="Baltrus D.A."/>
            <person name="Nishimura M.T."/>
            <person name="Romanchuk A."/>
            <person name="Chang J.H."/>
            <person name="Mukhtar M.S."/>
            <person name="Cherkis K."/>
            <person name="Roach J."/>
            <person name="Grant S.R."/>
            <person name="Jones C.D."/>
            <person name="Dangl J.L."/>
        </authorList>
    </citation>
    <scope>NUCLEOTIDE SEQUENCE [LARGE SCALE GENOMIC DNA]</scope>
    <source>
        <strain evidence="1 2">301020</strain>
    </source>
</reference>